<dbReference type="Gene3D" id="2.60.40.1120">
    <property type="entry name" value="Carboxypeptidase-like, regulatory domain"/>
    <property type="match status" value="1"/>
</dbReference>
<evidence type="ECO:0000313" key="4">
    <source>
        <dbReference type="Proteomes" id="UP001296706"/>
    </source>
</evidence>
<dbReference type="PANTHER" id="PTHR34406:SF1">
    <property type="entry name" value="PROTEIN YCEI"/>
    <property type="match status" value="1"/>
</dbReference>
<comment type="similarity">
    <text evidence="1">Belongs to the UPF0312 family.</text>
</comment>
<proteinExistence type="inferred from homology"/>
<organism evidence="3 4">
    <name type="scientific">Pseudonocardia xinjiangensis</name>
    <dbReference type="NCBI Taxonomy" id="75289"/>
    <lineage>
        <taxon>Bacteria</taxon>
        <taxon>Bacillati</taxon>
        <taxon>Actinomycetota</taxon>
        <taxon>Actinomycetes</taxon>
        <taxon>Pseudonocardiales</taxon>
        <taxon>Pseudonocardiaceae</taxon>
        <taxon>Pseudonocardia</taxon>
    </lineage>
</organism>
<dbReference type="RefSeq" id="WP_169395612.1">
    <property type="nucleotide sequence ID" value="NZ_BAAAJH010000001.1"/>
</dbReference>
<gene>
    <name evidence="3" type="ORF">HF577_10670</name>
</gene>
<evidence type="ECO:0000259" key="2">
    <source>
        <dbReference type="SMART" id="SM00867"/>
    </source>
</evidence>
<dbReference type="InterPro" id="IPR013784">
    <property type="entry name" value="Carb-bd-like_fold"/>
</dbReference>
<dbReference type="InterPro" id="IPR007372">
    <property type="entry name" value="Lipid/polyisoprenoid-bd_YceI"/>
</dbReference>
<name>A0ABX1RC98_9PSEU</name>
<dbReference type="Pfam" id="PF04264">
    <property type="entry name" value="YceI"/>
    <property type="match status" value="1"/>
</dbReference>
<keyword evidence="4" id="KW-1185">Reference proteome</keyword>
<dbReference type="EMBL" id="JAAXKY010000025">
    <property type="protein sequence ID" value="NMH77544.1"/>
    <property type="molecule type" value="Genomic_DNA"/>
</dbReference>
<dbReference type="PANTHER" id="PTHR34406">
    <property type="entry name" value="PROTEIN YCEI"/>
    <property type="match status" value="1"/>
</dbReference>
<evidence type="ECO:0000313" key="3">
    <source>
        <dbReference type="EMBL" id="NMH77544.1"/>
    </source>
</evidence>
<sequence>MSALTGQLTTLDGWPVAGGTLTAVDAGGVQRARGSSGPDGRVVIEGLPAGPYTVIVAAPGHDPLARTVSVGAEPVTALGELQLPRAGGAILPAPGTWTIDPVHSSIQATALHIGLGRIHGRLRRFSGHVQVADPLENSSVEVLIDPTGVDTAEEMRDEHLRSPDFLDVLRYPEIRYKSDGLRRLDATHWVVEGLLTLKDVSAPVPLRVEYHGTGPGLTGEVRAAFSATTEVSRDDFAIDWNQSVLAGLLTVGRTLRIDIDIQAVRT</sequence>
<dbReference type="SUPFAM" id="SSF49452">
    <property type="entry name" value="Starch-binding domain-like"/>
    <property type="match status" value="1"/>
</dbReference>
<dbReference type="Gene3D" id="2.40.128.110">
    <property type="entry name" value="Lipid/polyisoprenoid-binding, YceI-like"/>
    <property type="match status" value="1"/>
</dbReference>
<accession>A0ABX1RC98</accession>
<dbReference type="Pfam" id="PF13620">
    <property type="entry name" value="CarboxypepD_reg"/>
    <property type="match status" value="1"/>
</dbReference>
<dbReference type="SUPFAM" id="SSF101874">
    <property type="entry name" value="YceI-like"/>
    <property type="match status" value="1"/>
</dbReference>
<protein>
    <recommendedName>
        <fullName evidence="2">Lipid/polyisoprenoid-binding YceI-like domain-containing protein</fullName>
    </recommendedName>
</protein>
<feature type="domain" description="Lipid/polyisoprenoid-binding YceI-like" evidence="2">
    <location>
        <begin position="96"/>
        <end position="264"/>
    </location>
</feature>
<dbReference type="Proteomes" id="UP001296706">
    <property type="component" value="Unassembled WGS sequence"/>
</dbReference>
<dbReference type="InterPro" id="IPR036761">
    <property type="entry name" value="TTHA0802/YceI-like_sf"/>
</dbReference>
<dbReference type="SMART" id="SM00867">
    <property type="entry name" value="YceI"/>
    <property type="match status" value="1"/>
</dbReference>
<reference evidence="3 4" key="1">
    <citation type="submission" date="2020-04" db="EMBL/GenBank/DDBJ databases">
        <authorList>
            <person name="Klaysubun C."/>
            <person name="Duangmal K."/>
            <person name="Lipun K."/>
        </authorList>
    </citation>
    <scope>NUCLEOTIDE SEQUENCE [LARGE SCALE GENOMIC DNA]</scope>
    <source>
        <strain evidence="3 4">JCM 11839</strain>
    </source>
</reference>
<evidence type="ECO:0000256" key="1">
    <source>
        <dbReference type="ARBA" id="ARBA00008812"/>
    </source>
</evidence>
<comment type="caution">
    <text evidence="3">The sequence shown here is derived from an EMBL/GenBank/DDBJ whole genome shotgun (WGS) entry which is preliminary data.</text>
</comment>